<gene>
    <name evidence="2" type="ORF">IQ251_04495</name>
</gene>
<dbReference type="Proteomes" id="UP000598360">
    <property type="component" value="Unassembled WGS sequence"/>
</dbReference>
<proteinExistence type="predicted"/>
<dbReference type="Gene3D" id="1.20.1290.10">
    <property type="entry name" value="AhpD-like"/>
    <property type="match status" value="1"/>
</dbReference>
<dbReference type="InterPro" id="IPR004675">
    <property type="entry name" value="AhpD_core"/>
</dbReference>
<evidence type="ECO:0000259" key="1">
    <source>
        <dbReference type="Pfam" id="PF02627"/>
    </source>
</evidence>
<dbReference type="RefSeq" id="WP_193927142.1">
    <property type="nucleotide sequence ID" value="NZ_JADEYC010000007.1"/>
</dbReference>
<evidence type="ECO:0000313" key="3">
    <source>
        <dbReference type="Proteomes" id="UP000598360"/>
    </source>
</evidence>
<protein>
    <submittedName>
        <fullName evidence="2">Carboxymuconolactone decarboxylase family protein</fullName>
    </submittedName>
</protein>
<keyword evidence="3" id="KW-1185">Reference proteome</keyword>
<dbReference type="InterPro" id="IPR029032">
    <property type="entry name" value="AhpD-like"/>
</dbReference>
<dbReference type="AlphaFoldDB" id="A0A929B954"/>
<dbReference type="Pfam" id="PF02627">
    <property type="entry name" value="CMD"/>
    <property type="match status" value="1"/>
</dbReference>
<accession>A0A929B954</accession>
<evidence type="ECO:0000313" key="2">
    <source>
        <dbReference type="EMBL" id="MBE9373706.1"/>
    </source>
</evidence>
<organism evidence="2 3">
    <name type="scientific">Saccharopolyspora montiporae</name>
    <dbReference type="NCBI Taxonomy" id="2781240"/>
    <lineage>
        <taxon>Bacteria</taxon>
        <taxon>Bacillati</taxon>
        <taxon>Actinomycetota</taxon>
        <taxon>Actinomycetes</taxon>
        <taxon>Pseudonocardiales</taxon>
        <taxon>Pseudonocardiaceae</taxon>
        <taxon>Saccharopolyspora</taxon>
    </lineage>
</organism>
<reference evidence="2" key="1">
    <citation type="submission" date="2020-10" db="EMBL/GenBank/DDBJ databases">
        <title>Diversity and distribution of actinomycetes associated with coral in the coast of Hainan.</title>
        <authorList>
            <person name="Li F."/>
        </authorList>
    </citation>
    <scope>NUCLEOTIDE SEQUENCE</scope>
    <source>
        <strain evidence="2">HNM0983</strain>
    </source>
</reference>
<dbReference type="PANTHER" id="PTHR35446">
    <property type="entry name" value="SI:CH211-175M2.5"/>
    <property type="match status" value="1"/>
</dbReference>
<dbReference type="EMBL" id="JADEYC010000007">
    <property type="protein sequence ID" value="MBE9373706.1"/>
    <property type="molecule type" value="Genomic_DNA"/>
</dbReference>
<dbReference type="GO" id="GO:0051920">
    <property type="term" value="F:peroxiredoxin activity"/>
    <property type="evidence" value="ECO:0007669"/>
    <property type="project" value="InterPro"/>
</dbReference>
<name>A0A929B954_9PSEU</name>
<dbReference type="NCBIfam" id="TIGR00778">
    <property type="entry name" value="ahpD_dom"/>
    <property type="match status" value="1"/>
</dbReference>
<dbReference type="SUPFAM" id="SSF69118">
    <property type="entry name" value="AhpD-like"/>
    <property type="match status" value="1"/>
</dbReference>
<sequence length="151" mass="16271">MTTVPTRPDLTRDTPEPFTALNQLAHDTHAAARNAGLAAELLELIQLRASQLNGCGFCTALHTRSARELGQSSERIEALPDWRDSAAFTGEEQAALQLAEAVTVLPSGQVPDEDFRVAAEHFDSAQLAHLVWAVSIVNAFNRLAIATAADR</sequence>
<dbReference type="InterPro" id="IPR003779">
    <property type="entry name" value="CMD-like"/>
</dbReference>
<dbReference type="PANTHER" id="PTHR35446:SF2">
    <property type="entry name" value="CARBOXYMUCONOLACTONE DECARBOXYLASE-LIKE DOMAIN-CONTAINING PROTEIN"/>
    <property type="match status" value="1"/>
</dbReference>
<feature type="domain" description="Carboxymuconolactone decarboxylase-like" evidence="1">
    <location>
        <begin position="17"/>
        <end position="101"/>
    </location>
</feature>
<comment type="caution">
    <text evidence="2">The sequence shown here is derived from an EMBL/GenBank/DDBJ whole genome shotgun (WGS) entry which is preliminary data.</text>
</comment>